<dbReference type="Pfam" id="PF25967">
    <property type="entry name" value="RND-MFP_C"/>
    <property type="match status" value="1"/>
</dbReference>
<protein>
    <submittedName>
        <fullName evidence="8">Membrane fusion protein, multidrug efflux system</fullName>
    </submittedName>
</protein>
<evidence type="ECO:0000259" key="5">
    <source>
        <dbReference type="Pfam" id="PF25917"/>
    </source>
</evidence>
<dbReference type="InterPro" id="IPR006143">
    <property type="entry name" value="RND_pump_MFP"/>
</dbReference>
<evidence type="ECO:0000259" key="7">
    <source>
        <dbReference type="Pfam" id="PF25967"/>
    </source>
</evidence>
<dbReference type="NCBIfam" id="TIGR01730">
    <property type="entry name" value="RND_mfp"/>
    <property type="match status" value="1"/>
</dbReference>
<name>A0A1N6K2R9_9BURK</name>
<dbReference type="GO" id="GO:0022857">
    <property type="term" value="F:transmembrane transporter activity"/>
    <property type="evidence" value="ECO:0007669"/>
    <property type="project" value="InterPro"/>
</dbReference>
<comment type="similarity">
    <text evidence="2">Belongs to the membrane fusion protein (MFP) (TC 8.A.1) family.</text>
</comment>
<evidence type="ECO:0000313" key="8">
    <source>
        <dbReference type="EMBL" id="SIO50723.1"/>
    </source>
</evidence>
<feature type="domain" description="Multidrug resistance protein MdtA-like beta-barrel" evidence="6">
    <location>
        <begin position="221"/>
        <end position="310"/>
    </location>
</feature>
<comment type="subcellular location">
    <subcellularLocation>
        <location evidence="1">Cell envelope</location>
    </subcellularLocation>
</comment>
<dbReference type="InterPro" id="IPR058627">
    <property type="entry name" value="MdtA-like_C"/>
</dbReference>
<dbReference type="Gene3D" id="2.40.50.100">
    <property type="match status" value="1"/>
</dbReference>
<dbReference type="Gene3D" id="2.40.30.170">
    <property type="match status" value="1"/>
</dbReference>
<dbReference type="PANTHER" id="PTHR30158">
    <property type="entry name" value="ACRA/E-RELATED COMPONENT OF DRUG EFFLUX TRANSPORTER"/>
    <property type="match status" value="1"/>
</dbReference>
<evidence type="ECO:0000313" key="9">
    <source>
        <dbReference type="Proteomes" id="UP000184693"/>
    </source>
</evidence>
<dbReference type="PANTHER" id="PTHR30158:SF3">
    <property type="entry name" value="MULTIDRUG EFFLUX PUMP SUBUNIT ACRA-RELATED"/>
    <property type="match status" value="1"/>
</dbReference>
<dbReference type="Pfam" id="PF25917">
    <property type="entry name" value="BSH_RND"/>
    <property type="match status" value="1"/>
</dbReference>
<dbReference type="PROSITE" id="PS51257">
    <property type="entry name" value="PROKAR_LIPOPROTEIN"/>
    <property type="match status" value="1"/>
</dbReference>
<evidence type="ECO:0000256" key="3">
    <source>
        <dbReference type="SAM" id="SignalP"/>
    </source>
</evidence>
<organism evidence="8 9">
    <name type="scientific">Paraburkholderia phenazinium</name>
    <dbReference type="NCBI Taxonomy" id="60549"/>
    <lineage>
        <taxon>Bacteria</taxon>
        <taxon>Pseudomonadati</taxon>
        <taxon>Pseudomonadota</taxon>
        <taxon>Betaproteobacteria</taxon>
        <taxon>Burkholderiales</taxon>
        <taxon>Burkholderiaceae</taxon>
        <taxon>Paraburkholderia</taxon>
    </lineage>
</organism>
<dbReference type="EMBL" id="FSRM01000002">
    <property type="protein sequence ID" value="SIO50723.1"/>
    <property type="molecule type" value="Genomic_DNA"/>
</dbReference>
<feature type="domain" description="Multidrug resistance protein MdtA-like barrel-sandwich hybrid" evidence="5">
    <location>
        <begin position="73"/>
        <end position="216"/>
    </location>
</feature>
<gene>
    <name evidence="8" type="ORF">SAMN05444168_5828</name>
</gene>
<evidence type="ECO:0000256" key="1">
    <source>
        <dbReference type="ARBA" id="ARBA00004196"/>
    </source>
</evidence>
<evidence type="ECO:0000256" key="2">
    <source>
        <dbReference type="ARBA" id="ARBA00009477"/>
    </source>
</evidence>
<evidence type="ECO:0000259" key="4">
    <source>
        <dbReference type="Pfam" id="PF25876"/>
    </source>
</evidence>
<dbReference type="Proteomes" id="UP000184693">
    <property type="component" value="Unassembled WGS sequence"/>
</dbReference>
<dbReference type="Pfam" id="PF25944">
    <property type="entry name" value="Beta-barrel_RND"/>
    <property type="match status" value="1"/>
</dbReference>
<feature type="chain" id="PRO_5013360278" evidence="3">
    <location>
        <begin position="33"/>
        <end position="416"/>
    </location>
</feature>
<dbReference type="OrthoDB" id="9783047at2"/>
<dbReference type="InterPro" id="IPR058626">
    <property type="entry name" value="MdtA-like_b-barrel"/>
</dbReference>
<dbReference type="SUPFAM" id="SSF111369">
    <property type="entry name" value="HlyD-like secretion proteins"/>
    <property type="match status" value="1"/>
</dbReference>
<dbReference type="GO" id="GO:0046677">
    <property type="term" value="P:response to antibiotic"/>
    <property type="evidence" value="ECO:0007669"/>
    <property type="project" value="TreeGrafter"/>
</dbReference>
<dbReference type="GO" id="GO:0005886">
    <property type="term" value="C:plasma membrane"/>
    <property type="evidence" value="ECO:0007669"/>
    <property type="project" value="UniProtKB-SubCell"/>
</dbReference>
<dbReference type="Pfam" id="PF25876">
    <property type="entry name" value="HH_MFP_RND"/>
    <property type="match status" value="1"/>
</dbReference>
<feature type="domain" description="Multidrug resistance protein MdtA-like alpha-helical hairpin" evidence="4">
    <location>
        <begin position="114"/>
        <end position="183"/>
    </location>
</feature>
<dbReference type="InterPro" id="IPR058624">
    <property type="entry name" value="MdtA-like_HH"/>
</dbReference>
<dbReference type="Gene3D" id="1.10.287.470">
    <property type="entry name" value="Helix hairpin bin"/>
    <property type="match status" value="1"/>
</dbReference>
<dbReference type="InterPro" id="IPR058625">
    <property type="entry name" value="MdtA-like_BSH"/>
</dbReference>
<dbReference type="AlphaFoldDB" id="A0A1N6K2R9"/>
<keyword evidence="3" id="KW-0732">Signal</keyword>
<evidence type="ECO:0000259" key="6">
    <source>
        <dbReference type="Pfam" id="PF25944"/>
    </source>
</evidence>
<feature type="domain" description="Multidrug resistance protein MdtA-like C-terminal permuted SH3" evidence="7">
    <location>
        <begin position="314"/>
        <end position="376"/>
    </location>
</feature>
<dbReference type="RefSeq" id="WP_074267754.1">
    <property type="nucleotide sequence ID" value="NZ_FSRM01000002.1"/>
</dbReference>
<dbReference type="FunFam" id="2.40.420.20:FF:000001">
    <property type="entry name" value="Efflux RND transporter periplasmic adaptor subunit"/>
    <property type="match status" value="1"/>
</dbReference>
<feature type="signal peptide" evidence="3">
    <location>
        <begin position="1"/>
        <end position="32"/>
    </location>
</feature>
<proteinExistence type="inferred from homology"/>
<reference evidence="8 9" key="1">
    <citation type="submission" date="2016-11" db="EMBL/GenBank/DDBJ databases">
        <authorList>
            <person name="Jaros S."/>
            <person name="Januszkiewicz K."/>
            <person name="Wedrychowicz H."/>
        </authorList>
    </citation>
    <scope>NUCLEOTIDE SEQUENCE [LARGE SCALE GENOMIC DNA]</scope>
    <source>
        <strain evidence="8 9">GAS86</strain>
    </source>
</reference>
<sequence>MTRVHILPARSPRATVVSPLAVVAAIAAFALAGCGQQAPQMPPQMVPEVGVVTIAPHPVVASTELSGRLSAIRVAEVRPQVEGIVRKRLFTEGAVVAAGSVLYQIDPDSYQAAYDQAVGTLAKAVATAAAAQTKATRYTALWKVQGVSQQDYDDAISSLQEAQADAVADRAALKTAAINLGYTKVVAPIAGRIGKSSVTEGALVTAEQTTALATVQATDQMYLDVTRSSADWLRLQKEFASGQLQQAGKDGAVVHLVMEDGSPYAQAGTLLFSDITVDSTTGSVTLRCVFPNPVGVLLPGMFVRARLEEGVNQQAITVPQLAVSRASDGSASVLTVDAANKVEQRHVTADTANGADWIVTRGLKTGDRVIVAGSQKARAGALVKPVESPATADTAAAAATRAPATGALAALPTTGS</sequence>
<accession>A0A1N6K2R9</accession>
<dbReference type="Gene3D" id="2.40.420.20">
    <property type="match status" value="1"/>
</dbReference>